<evidence type="ECO:0000313" key="6">
    <source>
        <dbReference type="Proteomes" id="UP000095767"/>
    </source>
</evidence>
<gene>
    <name evidence="5" type="ORF">BAE44_0023119</name>
</gene>
<evidence type="ECO:0000256" key="1">
    <source>
        <dbReference type="ARBA" id="ARBA00022723"/>
    </source>
</evidence>
<dbReference type="InterPro" id="IPR004146">
    <property type="entry name" value="DC1"/>
</dbReference>
<evidence type="ECO:0000313" key="5">
    <source>
        <dbReference type="EMBL" id="OEL15861.1"/>
    </source>
</evidence>
<keyword evidence="3" id="KW-0862">Zinc</keyword>
<keyword evidence="1" id="KW-0479">Metal-binding</keyword>
<dbReference type="Pfam" id="PF03107">
    <property type="entry name" value="C1_2"/>
    <property type="match status" value="3"/>
</dbReference>
<dbReference type="AlphaFoldDB" id="A0A1E5USK7"/>
<evidence type="ECO:0000256" key="2">
    <source>
        <dbReference type="ARBA" id="ARBA00022737"/>
    </source>
</evidence>
<dbReference type="PANTHER" id="PTHR47841">
    <property type="entry name" value="DIACYLGLYCEROL KINASE THETA-LIKE-RELATED"/>
    <property type="match status" value="1"/>
</dbReference>
<keyword evidence="6" id="KW-1185">Reference proteome</keyword>
<dbReference type="STRING" id="888268.A0A1E5USK7"/>
<dbReference type="PANTHER" id="PTHR47841:SF2">
    <property type="entry name" value="OS07G0609800 PROTEIN"/>
    <property type="match status" value="1"/>
</dbReference>
<dbReference type="InterPro" id="IPR046349">
    <property type="entry name" value="C1-like_sf"/>
</dbReference>
<keyword evidence="2" id="KW-0677">Repeat</keyword>
<dbReference type="Proteomes" id="UP000095767">
    <property type="component" value="Unassembled WGS sequence"/>
</dbReference>
<dbReference type="Gene3D" id="3.30.60.20">
    <property type="match status" value="2"/>
</dbReference>
<dbReference type="EMBL" id="LWDX02065197">
    <property type="protein sequence ID" value="OEL15861.1"/>
    <property type="molecule type" value="Genomic_DNA"/>
</dbReference>
<evidence type="ECO:0000259" key="4">
    <source>
        <dbReference type="PROSITE" id="PS50081"/>
    </source>
</evidence>
<proteinExistence type="predicted"/>
<protein>
    <recommendedName>
        <fullName evidence="4">Phorbol-ester/DAG-type domain-containing protein</fullName>
    </recommendedName>
</protein>
<dbReference type="PROSITE" id="PS50081">
    <property type="entry name" value="ZF_DAG_PE_2"/>
    <property type="match status" value="2"/>
</dbReference>
<reference evidence="5 6" key="1">
    <citation type="submission" date="2016-09" db="EMBL/GenBank/DDBJ databases">
        <title>The draft genome of Dichanthelium oligosanthes: A C3 panicoid grass species.</title>
        <authorList>
            <person name="Studer A.J."/>
            <person name="Schnable J.C."/>
            <person name="Brutnell T.P."/>
        </authorList>
    </citation>
    <scope>NUCLEOTIDE SEQUENCE [LARGE SCALE GENOMIC DNA]</scope>
    <source>
        <strain evidence="6">cv. Kellogg 1175</strain>
        <tissue evidence="5">Leaf</tissue>
    </source>
</reference>
<dbReference type="OrthoDB" id="581077at2759"/>
<feature type="domain" description="Phorbol-ester/DAG-type" evidence="4">
    <location>
        <begin position="130"/>
        <end position="180"/>
    </location>
</feature>
<sequence length="368" mass="39768">MAAASANATIRSTYYHPQHLLAVCHYSDASTHPCAACERVVTGIGYRCSECGFNIHKACFTGLPRSVSLGHHNGHELTCALTRLDASRVCGVCEEASHAGRYMYLCAALDVPVHPRCVLLMATTTSFHPQHFLSVYNYDDAPTAHPCAACERAVAGIGYRCGECGFNIHRDCLMSFPGSIPFPTHRPHELALTCLPASRCCDVCKRASRAGFYMYLCEPCNYGVHPQCVLDFVSQLQRRRPNRGGRAGRTVLKGLRVVDQVAHTAHSVGSVVDTKNWLHIYAVPGVSHGNRSSSVILRFDPGAKKLAVNVTRDALLPGTLEMLVAAVAASPSATLATPGDSDETWRSMHVARAAAALGGGQREVVRQR</sequence>
<name>A0A1E5USK7_9POAL</name>
<accession>A0A1E5USK7</accession>
<dbReference type="InterPro" id="IPR002219">
    <property type="entry name" value="PKC_DAG/PE"/>
</dbReference>
<comment type="caution">
    <text evidence="5">The sequence shown here is derived from an EMBL/GenBank/DDBJ whole genome shotgun (WGS) entry which is preliminary data.</text>
</comment>
<dbReference type="SUPFAM" id="SSF57889">
    <property type="entry name" value="Cysteine-rich domain"/>
    <property type="match status" value="3"/>
</dbReference>
<evidence type="ECO:0000256" key="3">
    <source>
        <dbReference type="ARBA" id="ARBA00022833"/>
    </source>
</evidence>
<organism evidence="5 6">
    <name type="scientific">Dichanthelium oligosanthes</name>
    <dbReference type="NCBI Taxonomy" id="888268"/>
    <lineage>
        <taxon>Eukaryota</taxon>
        <taxon>Viridiplantae</taxon>
        <taxon>Streptophyta</taxon>
        <taxon>Embryophyta</taxon>
        <taxon>Tracheophyta</taxon>
        <taxon>Spermatophyta</taxon>
        <taxon>Magnoliopsida</taxon>
        <taxon>Liliopsida</taxon>
        <taxon>Poales</taxon>
        <taxon>Poaceae</taxon>
        <taxon>PACMAD clade</taxon>
        <taxon>Panicoideae</taxon>
        <taxon>Panicodae</taxon>
        <taxon>Paniceae</taxon>
        <taxon>Dichantheliinae</taxon>
        <taxon>Dichanthelium</taxon>
    </lineage>
</organism>
<dbReference type="GO" id="GO:0046872">
    <property type="term" value="F:metal ion binding"/>
    <property type="evidence" value="ECO:0007669"/>
    <property type="project" value="UniProtKB-KW"/>
</dbReference>
<feature type="domain" description="Phorbol-ester/DAG-type" evidence="4">
    <location>
        <begin position="18"/>
        <end position="67"/>
    </location>
</feature>